<dbReference type="PANTHER" id="PTHR46177:SF1">
    <property type="entry name" value="INTEGRASE CATALYTIC DOMAIN-CONTAINING PROTEIN"/>
    <property type="match status" value="1"/>
</dbReference>
<dbReference type="Pfam" id="PF07714">
    <property type="entry name" value="PK_Tyr_Ser-Thr"/>
    <property type="match status" value="1"/>
</dbReference>
<dbReference type="SUPFAM" id="SSF56112">
    <property type="entry name" value="Protein kinase-like (PK-like)"/>
    <property type="match status" value="1"/>
</dbReference>
<feature type="domain" description="Integrase core" evidence="2">
    <location>
        <begin position="4"/>
        <end position="173"/>
    </location>
</feature>
<feature type="domain" description="Serine-threonine/tyrosine-protein kinase catalytic" evidence="1">
    <location>
        <begin position="363"/>
        <end position="472"/>
    </location>
</feature>
<protein>
    <submittedName>
        <fullName evidence="3">Uncharacterized protein</fullName>
    </submittedName>
</protein>
<dbReference type="OrthoDB" id="5946233at2759"/>
<dbReference type="STRING" id="181874.A0A409WXP5"/>
<dbReference type="Gene3D" id="1.10.510.10">
    <property type="entry name" value="Transferase(Phosphotransferase) domain 1"/>
    <property type="match status" value="1"/>
</dbReference>
<dbReference type="InParanoid" id="A0A409WXP5"/>
<accession>A0A409WXP5</accession>
<evidence type="ECO:0000313" key="3">
    <source>
        <dbReference type="EMBL" id="PPQ83249.1"/>
    </source>
</evidence>
<dbReference type="Pfam" id="PF24764">
    <property type="entry name" value="rva_4"/>
    <property type="match status" value="1"/>
</dbReference>
<keyword evidence="4" id="KW-1185">Reference proteome</keyword>
<dbReference type="EMBL" id="NHTK01005049">
    <property type="protein sequence ID" value="PPQ83249.1"/>
    <property type="molecule type" value="Genomic_DNA"/>
</dbReference>
<evidence type="ECO:0000313" key="4">
    <source>
        <dbReference type="Proteomes" id="UP000284842"/>
    </source>
</evidence>
<evidence type="ECO:0000259" key="1">
    <source>
        <dbReference type="Pfam" id="PF07714"/>
    </source>
</evidence>
<proteinExistence type="predicted"/>
<dbReference type="InterPro" id="IPR058913">
    <property type="entry name" value="Integrase_dom_put"/>
</dbReference>
<evidence type="ECO:0000259" key="2">
    <source>
        <dbReference type="Pfam" id="PF24764"/>
    </source>
</evidence>
<dbReference type="PANTHER" id="PTHR46177">
    <property type="entry name" value="INTEGRASE CATALYTIC DOMAIN-CONTAINING PROTEIN"/>
    <property type="match status" value="1"/>
</dbReference>
<dbReference type="Proteomes" id="UP000284842">
    <property type="component" value="Unassembled WGS sequence"/>
</dbReference>
<dbReference type="AlphaFoldDB" id="A0A409WXP5"/>
<dbReference type="GO" id="GO:0004672">
    <property type="term" value="F:protein kinase activity"/>
    <property type="evidence" value="ECO:0007669"/>
    <property type="project" value="InterPro"/>
</dbReference>
<sequence length="528" mass="60062">MIAVDQHDKWKRFGLALHTGVDPFSGVIHWIKVWWTNSNPKLILSYYLDLVTRQKAMPLVTQSDPGSENYGIANGHTALRHLHDPSLEGTVQHRWMRHKKNIKPEIAWSQLRRRFTPGFENIIEQGVLNGWYDISRPLDLFVFRWIFIPFLQGELDAWADMVNSTQKRADRNKILPHGAPNDIQSNPERFGCLNFKIDVDMNIVEQVRKEFAPPTDPVFELVPPKFAKYADILFESMGRPVLTTENVWDVYRELLHRFEHLDDAADFVDCWEVYYMMLTDDDQHLGNGLQAPEGQELAGGMDDPSGDGHYYMGGVNNGQGLDVNIRARLDDLDVNDDDFEVVEACFSDQAGDDVESEDEWAVLCDYGLLLIKADVMSRSSSAFVNTALARSASYHWMAPELFQGGKPKESSDIYAFAMTMYEIYTDDTPLGHLPPSQLRDITLKYNTRPDRPELEEAPAMTTHIWELISECIPPCPSTDVEVEEDEEPRLVVRLPPPNLPLLPVAAAGGVSYPRGIDDDMMHIVPVYI</sequence>
<reference evidence="3 4" key="1">
    <citation type="journal article" date="2018" name="Evol. Lett.">
        <title>Horizontal gene cluster transfer increased hallucinogenic mushroom diversity.</title>
        <authorList>
            <person name="Reynolds H.T."/>
            <person name="Vijayakumar V."/>
            <person name="Gluck-Thaler E."/>
            <person name="Korotkin H.B."/>
            <person name="Matheny P.B."/>
            <person name="Slot J.C."/>
        </authorList>
    </citation>
    <scope>NUCLEOTIDE SEQUENCE [LARGE SCALE GENOMIC DNA]</scope>
    <source>
        <strain evidence="3 4">2629</strain>
    </source>
</reference>
<dbReference type="InterPro" id="IPR001245">
    <property type="entry name" value="Ser-Thr/Tyr_kinase_cat_dom"/>
</dbReference>
<organism evidence="3 4">
    <name type="scientific">Panaeolus cyanescens</name>
    <dbReference type="NCBI Taxonomy" id="181874"/>
    <lineage>
        <taxon>Eukaryota</taxon>
        <taxon>Fungi</taxon>
        <taxon>Dikarya</taxon>
        <taxon>Basidiomycota</taxon>
        <taxon>Agaricomycotina</taxon>
        <taxon>Agaricomycetes</taxon>
        <taxon>Agaricomycetidae</taxon>
        <taxon>Agaricales</taxon>
        <taxon>Agaricineae</taxon>
        <taxon>Galeropsidaceae</taxon>
        <taxon>Panaeolus</taxon>
    </lineage>
</organism>
<gene>
    <name evidence="3" type="ORF">CVT24_001149</name>
</gene>
<comment type="caution">
    <text evidence="3">The sequence shown here is derived from an EMBL/GenBank/DDBJ whole genome shotgun (WGS) entry which is preliminary data.</text>
</comment>
<dbReference type="InterPro" id="IPR011009">
    <property type="entry name" value="Kinase-like_dom_sf"/>
</dbReference>
<name>A0A409WXP5_9AGAR</name>